<organism evidence="2 3">
    <name type="scientific">Tunturiibacter empetritectus</name>
    <dbReference type="NCBI Taxonomy" id="3069691"/>
    <lineage>
        <taxon>Bacteria</taxon>
        <taxon>Pseudomonadati</taxon>
        <taxon>Acidobacteriota</taxon>
        <taxon>Terriglobia</taxon>
        <taxon>Terriglobales</taxon>
        <taxon>Acidobacteriaceae</taxon>
        <taxon>Tunturiibacter</taxon>
    </lineage>
</organism>
<protein>
    <submittedName>
        <fullName evidence="2">GNAT family acetyltransferase</fullName>
    </submittedName>
</protein>
<dbReference type="CDD" id="cd04301">
    <property type="entry name" value="NAT_SF"/>
    <property type="match status" value="1"/>
</dbReference>
<evidence type="ECO:0000313" key="3">
    <source>
        <dbReference type="Proteomes" id="UP000568106"/>
    </source>
</evidence>
<dbReference type="AlphaFoldDB" id="A0A7W8IH28"/>
<sequence length="246" mass="27448">MFDLPESLFANPVWTALHTKHRHFAISAGEACRYPADVAPFAAVASPTEAALLQLHSLLVPGESVWIAAESYPHPTQLVFEQTLECLQMVLPAKIEPPAARVEIVPLSGREAPEMVALTDLAFPGFFRSRTCEMGSYFGVRSEGQLIAMGGERLKLDGPTESYPEISGICTHPDHRGKRYAENLIWHLVRRHRRDGAVSWLHVSAGNHRAIQLYLRMGFVEARRVLLHRISCKAKGMRPSEYVGRT</sequence>
<keyword evidence="3" id="KW-1185">Reference proteome</keyword>
<dbReference type="Pfam" id="PF00583">
    <property type="entry name" value="Acetyltransf_1"/>
    <property type="match status" value="1"/>
</dbReference>
<dbReference type="EMBL" id="JACHDY010000001">
    <property type="protein sequence ID" value="MBB5316236.1"/>
    <property type="molecule type" value="Genomic_DNA"/>
</dbReference>
<feature type="domain" description="N-acetyltransferase" evidence="1">
    <location>
        <begin position="102"/>
        <end position="242"/>
    </location>
</feature>
<evidence type="ECO:0000259" key="1">
    <source>
        <dbReference type="PROSITE" id="PS51186"/>
    </source>
</evidence>
<name>A0A7W8IH28_9BACT</name>
<dbReference type="Proteomes" id="UP000568106">
    <property type="component" value="Unassembled WGS sequence"/>
</dbReference>
<evidence type="ECO:0000313" key="2">
    <source>
        <dbReference type="EMBL" id="MBB5316236.1"/>
    </source>
</evidence>
<accession>A0A7W8IH28</accession>
<dbReference type="GO" id="GO:0016747">
    <property type="term" value="F:acyltransferase activity, transferring groups other than amino-acyl groups"/>
    <property type="evidence" value="ECO:0007669"/>
    <property type="project" value="InterPro"/>
</dbReference>
<dbReference type="Gene3D" id="3.40.630.30">
    <property type="match status" value="1"/>
</dbReference>
<reference evidence="2" key="1">
    <citation type="submission" date="2020-08" db="EMBL/GenBank/DDBJ databases">
        <title>Genomic Encyclopedia of Type Strains, Phase IV (KMG-V): Genome sequencing to study the core and pangenomes of soil and plant-associated prokaryotes.</title>
        <authorList>
            <person name="Whitman W."/>
        </authorList>
    </citation>
    <scope>NUCLEOTIDE SEQUENCE [LARGE SCALE GENOMIC DNA]</scope>
    <source>
        <strain evidence="2">M8UP27</strain>
    </source>
</reference>
<dbReference type="SUPFAM" id="SSF55729">
    <property type="entry name" value="Acyl-CoA N-acyltransferases (Nat)"/>
    <property type="match status" value="1"/>
</dbReference>
<proteinExistence type="predicted"/>
<gene>
    <name evidence="2" type="ORF">HDF09_000886</name>
</gene>
<dbReference type="InterPro" id="IPR016181">
    <property type="entry name" value="Acyl_CoA_acyltransferase"/>
</dbReference>
<dbReference type="InterPro" id="IPR000182">
    <property type="entry name" value="GNAT_dom"/>
</dbReference>
<comment type="caution">
    <text evidence="2">The sequence shown here is derived from an EMBL/GenBank/DDBJ whole genome shotgun (WGS) entry which is preliminary data.</text>
</comment>
<dbReference type="PROSITE" id="PS51186">
    <property type="entry name" value="GNAT"/>
    <property type="match status" value="1"/>
</dbReference>